<evidence type="ECO:0000259" key="2">
    <source>
        <dbReference type="Pfam" id="PF07859"/>
    </source>
</evidence>
<reference evidence="3 4" key="1">
    <citation type="submission" date="2024-02" db="EMBL/GenBank/DDBJ databases">
        <authorList>
            <person name="Chen Y."/>
            <person name="Shah S."/>
            <person name="Dougan E. K."/>
            <person name="Thang M."/>
            <person name="Chan C."/>
        </authorList>
    </citation>
    <scope>NUCLEOTIDE SEQUENCE [LARGE SCALE GENOMIC DNA]</scope>
</reference>
<dbReference type="InterPro" id="IPR013094">
    <property type="entry name" value="AB_hydrolase_3"/>
</dbReference>
<feature type="region of interest" description="Disordered" evidence="1">
    <location>
        <begin position="155"/>
        <end position="178"/>
    </location>
</feature>
<evidence type="ECO:0000313" key="4">
    <source>
        <dbReference type="Proteomes" id="UP001642464"/>
    </source>
</evidence>
<accession>A0ABP0NU39</accession>
<feature type="non-terminal residue" evidence="3">
    <location>
        <position position="343"/>
    </location>
</feature>
<feature type="domain" description="Alpha/beta hydrolase fold-3" evidence="2">
    <location>
        <begin position="9"/>
        <end position="121"/>
    </location>
</feature>
<proteinExistence type="predicted"/>
<dbReference type="SUPFAM" id="SSF53474">
    <property type="entry name" value="alpha/beta-Hydrolases"/>
    <property type="match status" value="2"/>
</dbReference>
<dbReference type="Pfam" id="PF07859">
    <property type="entry name" value="Abhydrolase_3"/>
    <property type="match status" value="1"/>
</dbReference>
<protein>
    <submittedName>
        <fullName evidence="3">Chloroplastic</fullName>
    </submittedName>
</protein>
<dbReference type="InterPro" id="IPR029058">
    <property type="entry name" value="AB_hydrolase_fold"/>
</dbReference>
<comment type="caution">
    <text evidence="3">The sequence shown here is derived from an EMBL/GenBank/DDBJ whole genome shotgun (WGS) entry which is preliminary data.</text>
</comment>
<dbReference type="EMBL" id="CAXAMM010030731">
    <property type="protein sequence ID" value="CAK9066953.1"/>
    <property type="molecule type" value="Genomic_DNA"/>
</dbReference>
<organism evidence="3 4">
    <name type="scientific">Durusdinium trenchii</name>
    <dbReference type="NCBI Taxonomy" id="1381693"/>
    <lineage>
        <taxon>Eukaryota</taxon>
        <taxon>Sar</taxon>
        <taxon>Alveolata</taxon>
        <taxon>Dinophyceae</taxon>
        <taxon>Suessiales</taxon>
        <taxon>Symbiodiniaceae</taxon>
        <taxon>Durusdinium</taxon>
    </lineage>
</organism>
<name>A0ABP0NU39_9DINO</name>
<dbReference type="Proteomes" id="UP001642464">
    <property type="component" value="Unassembled WGS sequence"/>
</dbReference>
<feature type="non-terminal residue" evidence="3">
    <location>
        <position position="1"/>
    </location>
</feature>
<evidence type="ECO:0000256" key="1">
    <source>
        <dbReference type="SAM" id="MobiDB-lite"/>
    </source>
</evidence>
<sequence>LKPFDYDFEIAHLLLVYPGLFYVPNPTGVQPHTTKFFINPQISRFFTRSYLPGSNAEKKELFKDRRVSPLLAGVAQLPPVTLVSASDDPLRPGCEILESMLKAEGGKVQHFRYPKTTHGFVTLVGLSPGSKARKDINDDIAYLLNTVTSDSEVTSEVTGASKKGPDLNRRSTGGGGGTAAMAKDGAAMAVSIPDDDPTFSLVDANPDEQHCCWWCTPCCLCDVTSEHPVKVRILNQCSFWAFRCSGAYDLGNGSTFNRACYTRIEKSTELPAVPRAKAKGGVWSLDHDIANADGEPMTVRIFDSVKYAGKQGRPVVLLFPGGGFVVGTPFVEGHDLWAKKIAS</sequence>
<keyword evidence="4" id="KW-1185">Reference proteome</keyword>
<evidence type="ECO:0000313" key="3">
    <source>
        <dbReference type="EMBL" id="CAK9066953.1"/>
    </source>
</evidence>
<gene>
    <name evidence="3" type="ORF">SCF082_LOCUS33979</name>
</gene>
<dbReference type="Gene3D" id="3.40.50.1820">
    <property type="entry name" value="alpha/beta hydrolase"/>
    <property type="match status" value="2"/>
</dbReference>